<feature type="transmembrane region" description="Helical" evidence="1">
    <location>
        <begin position="54"/>
        <end position="70"/>
    </location>
</feature>
<reference evidence="2" key="1">
    <citation type="journal article" date="2021" name="PeerJ">
        <title>Extensive microbial diversity within the chicken gut microbiome revealed by metagenomics and culture.</title>
        <authorList>
            <person name="Gilroy R."/>
            <person name="Ravi A."/>
            <person name="Getino M."/>
            <person name="Pursley I."/>
            <person name="Horton D.L."/>
            <person name="Alikhan N.F."/>
            <person name="Baker D."/>
            <person name="Gharbi K."/>
            <person name="Hall N."/>
            <person name="Watson M."/>
            <person name="Adriaenssens E.M."/>
            <person name="Foster-Nyarko E."/>
            <person name="Jarju S."/>
            <person name="Secka A."/>
            <person name="Antonio M."/>
            <person name="Oren A."/>
            <person name="Chaudhuri R.R."/>
            <person name="La Ragione R."/>
            <person name="Hildebrand F."/>
            <person name="Pallen M.J."/>
        </authorList>
    </citation>
    <scope>NUCLEOTIDE SEQUENCE</scope>
    <source>
        <strain evidence="2">ChiBcec1-1093</strain>
    </source>
</reference>
<dbReference type="Proteomes" id="UP000824101">
    <property type="component" value="Unassembled WGS sequence"/>
</dbReference>
<evidence type="ECO:0000313" key="3">
    <source>
        <dbReference type="Proteomes" id="UP000824101"/>
    </source>
</evidence>
<evidence type="ECO:0000313" key="2">
    <source>
        <dbReference type="EMBL" id="HIZ78547.1"/>
    </source>
</evidence>
<dbReference type="EMBL" id="DXBC01000034">
    <property type="protein sequence ID" value="HIZ78547.1"/>
    <property type="molecule type" value="Genomic_DNA"/>
</dbReference>
<feature type="transmembrane region" description="Helical" evidence="1">
    <location>
        <begin position="103"/>
        <end position="124"/>
    </location>
</feature>
<feature type="transmembrane region" description="Helical" evidence="1">
    <location>
        <begin position="130"/>
        <end position="150"/>
    </location>
</feature>
<evidence type="ECO:0000256" key="1">
    <source>
        <dbReference type="SAM" id="Phobius"/>
    </source>
</evidence>
<comment type="caution">
    <text evidence="2">The sequence shown here is derived from an EMBL/GenBank/DDBJ whole genome shotgun (WGS) entry which is preliminary data.</text>
</comment>
<keyword evidence="1" id="KW-0472">Membrane</keyword>
<keyword evidence="1" id="KW-1133">Transmembrane helix</keyword>
<gene>
    <name evidence="2" type="ORF">IAA17_01970</name>
</gene>
<reference evidence="2" key="2">
    <citation type="submission" date="2021-04" db="EMBL/GenBank/DDBJ databases">
        <authorList>
            <person name="Gilroy R."/>
        </authorList>
    </citation>
    <scope>NUCLEOTIDE SEQUENCE</scope>
    <source>
        <strain evidence="2">ChiBcec1-1093</strain>
    </source>
</reference>
<dbReference type="AlphaFoldDB" id="A0A9D2K5D5"/>
<organism evidence="2 3">
    <name type="scientific">Candidatus Lachnoclostridium stercorigallinarum</name>
    <dbReference type="NCBI Taxonomy" id="2838634"/>
    <lineage>
        <taxon>Bacteria</taxon>
        <taxon>Bacillati</taxon>
        <taxon>Bacillota</taxon>
        <taxon>Clostridia</taxon>
        <taxon>Lachnospirales</taxon>
        <taxon>Lachnospiraceae</taxon>
    </lineage>
</organism>
<keyword evidence="1" id="KW-0812">Transmembrane</keyword>
<protein>
    <submittedName>
        <fullName evidence="2">DUF3796 domain-containing protein</fullName>
    </submittedName>
</protein>
<accession>A0A9D2K5D5</accession>
<proteinExistence type="predicted"/>
<name>A0A9D2K5D5_9FIRM</name>
<sequence length="154" mass="17877">MREWIKAMNGEDYDYRKMVKSRVVLGKVYMLLGVLEILVMCMTVQMPGESAGDFYLASGIAIVACGFLIMRKNRRLLSFEQEMSKMEIREKDERFRRIGTRSWAMAGYVMMIGLYAAVLILMAVDQQTARVLVLVMLAFWILVLGFQIYFRKTM</sequence>
<feature type="transmembrane region" description="Helical" evidence="1">
    <location>
        <begin position="28"/>
        <end position="48"/>
    </location>
</feature>